<comment type="caution">
    <text evidence="3">The sequence shown here is derived from an EMBL/GenBank/DDBJ whole genome shotgun (WGS) entry which is preliminary data.</text>
</comment>
<name>A0A1D1UVL2_RAMVA</name>
<dbReference type="AlphaFoldDB" id="A0A1D1UVL2"/>
<dbReference type="OrthoDB" id="10070678at2759"/>
<proteinExistence type="predicted"/>
<dbReference type="Proteomes" id="UP000186922">
    <property type="component" value="Unassembled WGS sequence"/>
</dbReference>
<dbReference type="PROSITE" id="PS51034">
    <property type="entry name" value="ZP_2"/>
    <property type="match status" value="1"/>
</dbReference>
<reference evidence="3 4" key="1">
    <citation type="journal article" date="2016" name="Nat. Commun.">
        <title>Extremotolerant tardigrade genome and improved radiotolerance of human cultured cells by tardigrade-unique protein.</title>
        <authorList>
            <person name="Hashimoto T."/>
            <person name="Horikawa D.D."/>
            <person name="Saito Y."/>
            <person name="Kuwahara H."/>
            <person name="Kozuka-Hata H."/>
            <person name="Shin-I T."/>
            <person name="Minakuchi Y."/>
            <person name="Ohishi K."/>
            <person name="Motoyama A."/>
            <person name="Aizu T."/>
            <person name="Enomoto A."/>
            <person name="Kondo K."/>
            <person name="Tanaka S."/>
            <person name="Hara Y."/>
            <person name="Koshikawa S."/>
            <person name="Sagara H."/>
            <person name="Miura T."/>
            <person name="Yokobori S."/>
            <person name="Miyagawa K."/>
            <person name="Suzuki Y."/>
            <person name="Kubo T."/>
            <person name="Oyama M."/>
            <person name="Kohara Y."/>
            <person name="Fujiyama A."/>
            <person name="Arakawa K."/>
            <person name="Katayama T."/>
            <person name="Toyoda A."/>
            <person name="Kunieda T."/>
        </authorList>
    </citation>
    <scope>NUCLEOTIDE SEQUENCE [LARGE SCALE GENOMIC DNA]</scope>
    <source>
        <strain evidence="3 4">YOKOZUNA-1</strain>
    </source>
</reference>
<protein>
    <recommendedName>
        <fullName evidence="2">ZP domain-containing protein</fullName>
    </recommendedName>
</protein>
<evidence type="ECO:0000313" key="3">
    <source>
        <dbReference type="EMBL" id="GAU90198.1"/>
    </source>
</evidence>
<accession>A0A1D1UVL2</accession>
<dbReference type="PANTHER" id="PTHR46560">
    <property type="entry name" value="CYPHER, ISOFORM B"/>
    <property type="match status" value="1"/>
</dbReference>
<sequence length="194" mass="22345">MKEWIILNVCLSLTSIWITCAALDFENNSTDLSMLSMTNISLHLPVDLYNNTRSNASISCETTEIVVDLMFDEPFLGRVALENDPKTRGCSFWGNGSTEYQFRIPIRGCGTKREEYLYSNTMMIIYGQRNVLAEGDQKKIILCQYPTPVAPAFIEVRRERKLIDHQKSESRKLFSFHGVLFSCAVLSFFRSRMW</sequence>
<dbReference type="InterPro" id="IPR001507">
    <property type="entry name" value="ZP_dom"/>
</dbReference>
<feature type="domain" description="ZP" evidence="2">
    <location>
        <begin position="59"/>
        <end position="194"/>
    </location>
</feature>
<keyword evidence="1" id="KW-0732">Signal</keyword>
<evidence type="ECO:0000313" key="4">
    <source>
        <dbReference type="Proteomes" id="UP000186922"/>
    </source>
</evidence>
<feature type="signal peptide" evidence="1">
    <location>
        <begin position="1"/>
        <end position="22"/>
    </location>
</feature>
<organism evidence="3 4">
    <name type="scientific">Ramazzottius varieornatus</name>
    <name type="common">Water bear</name>
    <name type="synonym">Tardigrade</name>
    <dbReference type="NCBI Taxonomy" id="947166"/>
    <lineage>
        <taxon>Eukaryota</taxon>
        <taxon>Metazoa</taxon>
        <taxon>Ecdysozoa</taxon>
        <taxon>Tardigrada</taxon>
        <taxon>Eutardigrada</taxon>
        <taxon>Parachela</taxon>
        <taxon>Hypsibioidea</taxon>
        <taxon>Ramazzottiidae</taxon>
        <taxon>Ramazzottius</taxon>
    </lineage>
</organism>
<gene>
    <name evidence="3" type="primary">RvY_02649-1</name>
    <name evidence="3" type="synonym">RvY_02649.1</name>
    <name evidence="3" type="ORF">RvY_02649</name>
</gene>
<feature type="chain" id="PRO_5008897656" description="ZP domain-containing protein" evidence="1">
    <location>
        <begin position="23"/>
        <end position="194"/>
    </location>
</feature>
<dbReference type="EMBL" id="BDGG01000001">
    <property type="protein sequence ID" value="GAU90198.1"/>
    <property type="molecule type" value="Genomic_DNA"/>
</dbReference>
<dbReference type="PANTHER" id="PTHR46560:SF11">
    <property type="entry name" value="GH09980P"/>
    <property type="match status" value="1"/>
</dbReference>
<evidence type="ECO:0000259" key="2">
    <source>
        <dbReference type="PROSITE" id="PS51034"/>
    </source>
</evidence>
<evidence type="ECO:0000256" key="1">
    <source>
        <dbReference type="SAM" id="SignalP"/>
    </source>
</evidence>
<keyword evidence="4" id="KW-1185">Reference proteome</keyword>